<dbReference type="eggNOG" id="KOG3335">
    <property type="taxonomic scope" value="Eukaryota"/>
</dbReference>
<proteinExistence type="inferred from homology"/>
<dbReference type="RefSeq" id="XP_006688895.1">
    <property type="nucleotide sequence ID" value="XM_006688832.1"/>
</dbReference>
<dbReference type="Proteomes" id="UP000000707">
    <property type="component" value="Unassembled WGS sequence"/>
</dbReference>
<keyword evidence="2" id="KW-0175">Coiled coil</keyword>
<accession>G3B9T6</accession>
<dbReference type="EMBL" id="GL996527">
    <property type="protein sequence ID" value="EGV62724.1"/>
    <property type="molecule type" value="Genomic_DNA"/>
</dbReference>
<comment type="similarity">
    <text evidence="1">Belongs to the OPA3 family.</text>
</comment>
<gene>
    <name evidence="4" type="ORF">CANTEDRAFT_115420</name>
</gene>
<dbReference type="AlphaFoldDB" id="G3B9T6"/>
<dbReference type="PANTHER" id="PTHR12499">
    <property type="entry name" value="OPTIC ATROPHY 3 PROTEIN OPA3"/>
    <property type="match status" value="1"/>
</dbReference>
<keyword evidence="5" id="KW-1185">Reference proteome</keyword>
<evidence type="ECO:0000256" key="2">
    <source>
        <dbReference type="ARBA" id="ARBA00023054"/>
    </source>
</evidence>
<sequence length="198" mass="21936">MSGVITLKLTSLLIRTISKPVANAIKFQSRQSPFLKTNFVRFGQFINKIDMKLRNNSNVKVRPLNDNKAIELGSNFLSELFVFSIAAGLIIYESVKPKKSVSQPVEIPPKAEGATGSINKSTSKADPKPQEPQKSKVKDTKVDDETNSKWIGKVEELQTTVSTLAQEVSQLKSQNSTILEELKQLKPVNSTISHVNKQ</sequence>
<evidence type="ECO:0000256" key="1">
    <source>
        <dbReference type="ARBA" id="ARBA00007584"/>
    </source>
</evidence>
<dbReference type="GO" id="GO:0019216">
    <property type="term" value="P:regulation of lipid metabolic process"/>
    <property type="evidence" value="ECO:0007669"/>
    <property type="project" value="TreeGrafter"/>
</dbReference>
<feature type="region of interest" description="Disordered" evidence="3">
    <location>
        <begin position="102"/>
        <end position="149"/>
    </location>
</feature>
<dbReference type="PANTHER" id="PTHR12499:SF0">
    <property type="entry name" value="OPTIC ATROPHY 3 PROTEIN"/>
    <property type="match status" value="1"/>
</dbReference>
<dbReference type="HOGENOM" id="CLU_1377952_0_0_1"/>
<dbReference type="GeneID" id="18247860"/>
<reference evidence="4 5" key="1">
    <citation type="journal article" date="2011" name="Proc. Natl. Acad. Sci. U.S.A.">
        <title>Comparative genomics of xylose-fermenting fungi for enhanced biofuel production.</title>
        <authorList>
            <person name="Wohlbach D.J."/>
            <person name="Kuo A."/>
            <person name="Sato T.K."/>
            <person name="Potts K.M."/>
            <person name="Salamov A.A."/>
            <person name="LaButti K.M."/>
            <person name="Sun H."/>
            <person name="Clum A."/>
            <person name="Pangilinan J.L."/>
            <person name="Lindquist E.A."/>
            <person name="Lucas S."/>
            <person name="Lapidus A."/>
            <person name="Jin M."/>
            <person name="Gunawan C."/>
            <person name="Balan V."/>
            <person name="Dale B.E."/>
            <person name="Jeffries T.W."/>
            <person name="Zinkel R."/>
            <person name="Barry K.W."/>
            <person name="Grigoriev I.V."/>
            <person name="Gasch A.P."/>
        </authorList>
    </citation>
    <scope>NUCLEOTIDE SEQUENCE [LARGE SCALE GENOMIC DNA]</scope>
    <source>
        <strain evidence="4">ATCC 10573</strain>
        <strain evidence="5">ATCC 10573 / BCRC 21748 / CBS 615 / JCM 9827 / NBRC 10315 / NRRL Y-1498 / VKM Y-70</strain>
    </source>
</reference>
<protein>
    <recommendedName>
        <fullName evidence="6">OPA3-domain-containing protein</fullName>
    </recommendedName>
</protein>
<dbReference type="GO" id="GO:0005739">
    <property type="term" value="C:mitochondrion"/>
    <property type="evidence" value="ECO:0007669"/>
    <property type="project" value="TreeGrafter"/>
</dbReference>
<dbReference type="Pfam" id="PF07047">
    <property type="entry name" value="OPA3"/>
    <property type="match status" value="1"/>
</dbReference>
<dbReference type="OrthoDB" id="2129069at2759"/>
<dbReference type="KEGG" id="cten:18247860"/>
<evidence type="ECO:0000313" key="5">
    <source>
        <dbReference type="Proteomes" id="UP000000707"/>
    </source>
</evidence>
<dbReference type="EMBL" id="GL996527">
    <property type="protein sequence ID" value="EGV62725.1"/>
    <property type="molecule type" value="Genomic_DNA"/>
</dbReference>
<evidence type="ECO:0008006" key="6">
    <source>
        <dbReference type="Google" id="ProtNLM"/>
    </source>
</evidence>
<feature type="compositionally biased region" description="Basic and acidic residues" evidence="3">
    <location>
        <begin position="123"/>
        <end position="149"/>
    </location>
</feature>
<evidence type="ECO:0000256" key="3">
    <source>
        <dbReference type="SAM" id="MobiDB-lite"/>
    </source>
</evidence>
<organism evidence="5">
    <name type="scientific">Candida tenuis (strain ATCC 10573 / BCRC 21748 / CBS 615 / JCM 9827 / NBRC 10315 / NRRL Y-1498 / VKM Y-70)</name>
    <name type="common">Yeast</name>
    <name type="synonym">Yamadazyma tenuis</name>
    <dbReference type="NCBI Taxonomy" id="590646"/>
    <lineage>
        <taxon>Eukaryota</taxon>
        <taxon>Fungi</taxon>
        <taxon>Dikarya</taxon>
        <taxon>Ascomycota</taxon>
        <taxon>Saccharomycotina</taxon>
        <taxon>Pichiomycetes</taxon>
        <taxon>Debaryomycetaceae</taxon>
        <taxon>Yamadazyma</taxon>
    </lineage>
</organism>
<dbReference type="InterPro" id="IPR010754">
    <property type="entry name" value="OPA3-like"/>
</dbReference>
<evidence type="ECO:0000313" key="4">
    <source>
        <dbReference type="EMBL" id="EGV62724.1"/>
    </source>
</evidence>
<name>G3B9T6_CANTC</name>